<sequence length="108" mass="11517">MSKVVGPVRLRIAAVVSVCPIQSTSACDSAVEIGPAQKCHAFRFSASVGSAIPIESVGWEPGDDSIALFSLQAREVFLMISLSMRERDMSSIPVGSRIESGNDYQWAG</sequence>
<comment type="caution">
    <text evidence="1">The sequence shown here is derived from an EMBL/GenBank/DDBJ whole genome shotgun (WGS) entry which is preliminary data.</text>
</comment>
<keyword evidence="2" id="KW-1185">Reference proteome</keyword>
<evidence type="ECO:0000313" key="2">
    <source>
        <dbReference type="Proteomes" id="UP000699042"/>
    </source>
</evidence>
<dbReference type="EMBL" id="JAESDN010000009">
    <property type="protein sequence ID" value="KAG7045029.1"/>
    <property type="molecule type" value="Genomic_DNA"/>
</dbReference>
<reference evidence="1" key="1">
    <citation type="submission" date="2021-05" db="EMBL/GenBank/DDBJ databases">
        <title>Comparative genomics of three Colletotrichum scovillei strains and genetic complementation revealed genes involved fungal growth and virulence on chili pepper.</title>
        <authorList>
            <person name="Hsieh D.-K."/>
            <person name="Chuang S.-C."/>
            <person name="Chen C.-Y."/>
            <person name="Chao Y.-T."/>
            <person name="Lu M.-Y.J."/>
            <person name="Lee M.-H."/>
            <person name="Shih M.-C."/>
        </authorList>
    </citation>
    <scope>NUCLEOTIDE SEQUENCE</scope>
    <source>
        <strain evidence="1">Coll-153</strain>
    </source>
</reference>
<accession>A0A9P7QYP0</accession>
<protein>
    <submittedName>
        <fullName evidence="1">Uncharacterized protein</fullName>
    </submittedName>
</protein>
<gene>
    <name evidence="1" type="ORF">JMJ77_009118</name>
</gene>
<dbReference type="PROSITE" id="PS51257">
    <property type="entry name" value="PROKAR_LIPOPROTEIN"/>
    <property type="match status" value="1"/>
</dbReference>
<name>A0A9P7QYP0_9PEZI</name>
<organism evidence="1 2">
    <name type="scientific">Colletotrichum scovillei</name>
    <dbReference type="NCBI Taxonomy" id="1209932"/>
    <lineage>
        <taxon>Eukaryota</taxon>
        <taxon>Fungi</taxon>
        <taxon>Dikarya</taxon>
        <taxon>Ascomycota</taxon>
        <taxon>Pezizomycotina</taxon>
        <taxon>Sordariomycetes</taxon>
        <taxon>Hypocreomycetidae</taxon>
        <taxon>Glomerellales</taxon>
        <taxon>Glomerellaceae</taxon>
        <taxon>Colletotrichum</taxon>
        <taxon>Colletotrichum acutatum species complex</taxon>
    </lineage>
</organism>
<dbReference type="Proteomes" id="UP000699042">
    <property type="component" value="Unassembled WGS sequence"/>
</dbReference>
<evidence type="ECO:0000313" key="1">
    <source>
        <dbReference type="EMBL" id="KAG7045029.1"/>
    </source>
</evidence>
<dbReference type="AlphaFoldDB" id="A0A9P7QYP0"/>
<proteinExistence type="predicted"/>